<evidence type="ECO:0000313" key="5">
    <source>
        <dbReference type="Proteomes" id="UP000242450"/>
    </source>
</evidence>
<dbReference type="AlphaFoldDB" id="A0A212C840"/>
<dbReference type="InterPro" id="IPR005756">
    <property type="entry name" value="Ribosomal_uL24_euk/arc"/>
</dbReference>
<dbReference type="OrthoDB" id="1688503at2759"/>
<dbReference type="Pfam" id="PF16906">
    <property type="entry name" value="Ribosomal_L26"/>
    <property type="match status" value="1"/>
</dbReference>
<dbReference type="PANTHER" id="PTHR11143">
    <property type="entry name" value="60S RIBOSOMAL PROTEIN L26 FAMILY MEMBER"/>
    <property type="match status" value="1"/>
</dbReference>
<evidence type="ECO:0000256" key="1">
    <source>
        <dbReference type="ARBA" id="ARBA00010618"/>
    </source>
</evidence>
<dbReference type="GO" id="GO:0006412">
    <property type="term" value="P:translation"/>
    <property type="evidence" value="ECO:0007669"/>
    <property type="project" value="InterPro"/>
</dbReference>
<dbReference type="Gene3D" id="2.30.30.30">
    <property type="match status" value="1"/>
</dbReference>
<comment type="caution">
    <text evidence="4">The sequence shown here is derived from an EMBL/GenBank/DDBJ whole genome shotgun (WGS) entry which is preliminary data.</text>
</comment>
<keyword evidence="5" id="KW-1185">Reference proteome</keyword>
<dbReference type="SUPFAM" id="SSF50104">
    <property type="entry name" value="Translation proteins SH3-like domain"/>
    <property type="match status" value="1"/>
</dbReference>
<evidence type="ECO:0008006" key="6">
    <source>
        <dbReference type="Google" id="ProtNLM"/>
    </source>
</evidence>
<dbReference type="Proteomes" id="UP000242450">
    <property type="component" value="Chromosome 25"/>
</dbReference>
<organism evidence="4 5">
    <name type="scientific">Cervus elaphus hippelaphus</name>
    <name type="common">European red deer</name>
    <dbReference type="NCBI Taxonomy" id="46360"/>
    <lineage>
        <taxon>Eukaryota</taxon>
        <taxon>Metazoa</taxon>
        <taxon>Chordata</taxon>
        <taxon>Craniata</taxon>
        <taxon>Vertebrata</taxon>
        <taxon>Euteleostomi</taxon>
        <taxon>Mammalia</taxon>
        <taxon>Eutheria</taxon>
        <taxon>Laurasiatheria</taxon>
        <taxon>Artiodactyla</taxon>
        <taxon>Ruminantia</taxon>
        <taxon>Pecora</taxon>
        <taxon>Cervidae</taxon>
        <taxon>Cervinae</taxon>
        <taxon>Cervus</taxon>
    </lineage>
</organism>
<dbReference type="GO" id="GO:0015934">
    <property type="term" value="C:large ribosomal subunit"/>
    <property type="evidence" value="ECO:0007669"/>
    <property type="project" value="InterPro"/>
</dbReference>
<reference evidence="4 5" key="1">
    <citation type="journal article" date="2018" name="Mol. Genet. Genomics">
        <title>The red deer Cervus elaphus genome CerEla1.0: sequencing, annotating, genes, and chromosomes.</title>
        <authorList>
            <person name="Bana N.A."/>
            <person name="Nyiri A."/>
            <person name="Nagy J."/>
            <person name="Frank K."/>
            <person name="Nagy T."/>
            <person name="Steger V."/>
            <person name="Schiller M."/>
            <person name="Lakatos P."/>
            <person name="Sugar L."/>
            <person name="Horn P."/>
            <person name="Barta E."/>
            <person name="Orosz L."/>
        </authorList>
    </citation>
    <scope>NUCLEOTIDE SEQUENCE [LARGE SCALE GENOMIC DNA]</scope>
    <source>
        <strain evidence="4">Hungarian</strain>
    </source>
</reference>
<keyword evidence="3" id="KW-0687">Ribonucleoprotein</keyword>
<dbReference type="NCBIfam" id="TIGR01080">
    <property type="entry name" value="rplX_A_E"/>
    <property type="match status" value="1"/>
</dbReference>
<feature type="non-terminal residue" evidence="4">
    <location>
        <position position="122"/>
    </location>
</feature>
<dbReference type="InterPro" id="IPR008991">
    <property type="entry name" value="Translation_prot_SH3-like_sf"/>
</dbReference>
<dbReference type="GO" id="GO:0031090">
    <property type="term" value="C:organelle membrane"/>
    <property type="evidence" value="ECO:0007669"/>
    <property type="project" value="UniProtKB-ARBA"/>
</dbReference>
<protein>
    <recommendedName>
        <fullName evidence="6">60S ribosomal protein L26</fullName>
    </recommendedName>
</protein>
<proteinExistence type="inferred from homology"/>
<dbReference type="EMBL" id="MKHE01000025">
    <property type="protein sequence ID" value="OWK02159.1"/>
    <property type="molecule type" value="Genomic_DNA"/>
</dbReference>
<comment type="similarity">
    <text evidence="1">Belongs to the universal ribosomal protein uL24 family.</text>
</comment>
<sequence>MKFNPFVTSDQSKNRKRHFNAASHIHRKIMSSLLSKELRQKYNVRSMPIRKDDEVRVVRGHHKGQQMAKWSRLTGRNAASTLNECSGRRLMAQLSMWAFTPARLKLDKDRKKILECKAKSRQ</sequence>
<dbReference type="GO" id="GO:0003735">
    <property type="term" value="F:structural constituent of ribosome"/>
    <property type="evidence" value="ECO:0007669"/>
    <property type="project" value="InterPro"/>
</dbReference>
<dbReference type="InterPro" id="IPR014722">
    <property type="entry name" value="Rib_uL2_dom2"/>
</dbReference>
<evidence type="ECO:0000256" key="2">
    <source>
        <dbReference type="ARBA" id="ARBA00022980"/>
    </source>
</evidence>
<evidence type="ECO:0000256" key="3">
    <source>
        <dbReference type="ARBA" id="ARBA00023274"/>
    </source>
</evidence>
<accession>A0A212C840</accession>
<name>A0A212C840_CEREH</name>
<gene>
    <name evidence="4" type="ORF">Celaphus_00017952</name>
</gene>
<keyword evidence="2" id="KW-0689">Ribosomal protein</keyword>
<evidence type="ECO:0000313" key="4">
    <source>
        <dbReference type="EMBL" id="OWK02159.1"/>
    </source>
</evidence>